<evidence type="ECO:0000256" key="5">
    <source>
        <dbReference type="ARBA" id="ARBA00023277"/>
    </source>
</evidence>
<dbReference type="GO" id="GO:0005829">
    <property type="term" value="C:cytosol"/>
    <property type="evidence" value="ECO:0007669"/>
    <property type="project" value="TreeGrafter"/>
</dbReference>
<dbReference type="InterPro" id="IPR022675">
    <property type="entry name" value="G6P_DH_C"/>
</dbReference>
<dbReference type="SUPFAM" id="SSF55347">
    <property type="entry name" value="Glyceraldehyde-3-phosphate dehydrogenase-like, C-terminal domain"/>
    <property type="match status" value="1"/>
</dbReference>
<dbReference type="PRINTS" id="PR00079">
    <property type="entry name" value="G6PDHDRGNASE"/>
</dbReference>
<evidence type="ECO:0000259" key="6">
    <source>
        <dbReference type="Pfam" id="PF00479"/>
    </source>
</evidence>
<evidence type="ECO:0000313" key="8">
    <source>
        <dbReference type="EMBL" id="KKK82319.1"/>
    </source>
</evidence>
<evidence type="ECO:0000256" key="4">
    <source>
        <dbReference type="ARBA" id="ARBA00023002"/>
    </source>
</evidence>
<dbReference type="GO" id="GO:0006006">
    <property type="term" value="P:glucose metabolic process"/>
    <property type="evidence" value="ECO:0007669"/>
    <property type="project" value="UniProtKB-KW"/>
</dbReference>
<feature type="non-terminal residue" evidence="8">
    <location>
        <position position="265"/>
    </location>
</feature>
<dbReference type="PANTHER" id="PTHR23429">
    <property type="entry name" value="GLUCOSE-6-PHOSPHATE 1-DEHYDROGENASE G6PD"/>
    <property type="match status" value="1"/>
</dbReference>
<dbReference type="InterPro" id="IPR001282">
    <property type="entry name" value="G6P_DH"/>
</dbReference>
<reference evidence="8" key="1">
    <citation type="journal article" date="2015" name="Nature">
        <title>Complex archaea that bridge the gap between prokaryotes and eukaryotes.</title>
        <authorList>
            <person name="Spang A."/>
            <person name="Saw J.H."/>
            <person name="Jorgensen S.L."/>
            <person name="Zaremba-Niedzwiedzka K."/>
            <person name="Martijn J."/>
            <person name="Lind A.E."/>
            <person name="van Eijk R."/>
            <person name="Schleper C."/>
            <person name="Guy L."/>
            <person name="Ettema T.J."/>
        </authorList>
    </citation>
    <scope>NUCLEOTIDE SEQUENCE</scope>
</reference>
<dbReference type="Gene3D" id="3.30.360.10">
    <property type="entry name" value="Dihydrodipicolinate Reductase, domain 2"/>
    <property type="match status" value="1"/>
</dbReference>
<feature type="domain" description="Glucose-6-phosphate dehydrogenase NAD-binding" evidence="6">
    <location>
        <begin position="26"/>
        <end position="208"/>
    </location>
</feature>
<keyword evidence="2" id="KW-0313">Glucose metabolism</keyword>
<organism evidence="8">
    <name type="scientific">marine sediment metagenome</name>
    <dbReference type="NCBI Taxonomy" id="412755"/>
    <lineage>
        <taxon>unclassified sequences</taxon>
        <taxon>metagenomes</taxon>
        <taxon>ecological metagenomes</taxon>
    </lineage>
</organism>
<keyword evidence="3" id="KW-0521">NADP</keyword>
<keyword evidence="4" id="KW-0560">Oxidoreductase</keyword>
<accession>A0A0F9AV12</accession>
<comment type="caution">
    <text evidence="8">The sequence shown here is derived from an EMBL/GenBank/DDBJ whole genome shotgun (WGS) entry which is preliminary data.</text>
</comment>
<dbReference type="GO" id="GO:0050661">
    <property type="term" value="F:NADP binding"/>
    <property type="evidence" value="ECO:0007669"/>
    <property type="project" value="InterPro"/>
</dbReference>
<feature type="domain" description="Glucose-6-phosphate dehydrogenase C-terminal" evidence="7">
    <location>
        <begin position="210"/>
        <end position="265"/>
    </location>
</feature>
<dbReference type="Gene3D" id="3.40.50.720">
    <property type="entry name" value="NAD(P)-binding Rossmann-like Domain"/>
    <property type="match status" value="1"/>
</dbReference>
<evidence type="ECO:0000256" key="1">
    <source>
        <dbReference type="ARBA" id="ARBA00004937"/>
    </source>
</evidence>
<keyword evidence="5" id="KW-0119">Carbohydrate metabolism</keyword>
<dbReference type="GO" id="GO:0004345">
    <property type="term" value="F:glucose-6-phosphate dehydrogenase activity"/>
    <property type="evidence" value="ECO:0007669"/>
    <property type="project" value="InterPro"/>
</dbReference>
<proteinExistence type="predicted"/>
<evidence type="ECO:0000259" key="7">
    <source>
        <dbReference type="Pfam" id="PF02781"/>
    </source>
</evidence>
<evidence type="ECO:0000256" key="2">
    <source>
        <dbReference type="ARBA" id="ARBA00022526"/>
    </source>
</evidence>
<dbReference type="EMBL" id="LAZR01052728">
    <property type="protein sequence ID" value="KKK82319.1"/>
    <property type="molecule type" value="Genomic_DNA"/>
</dbReference>
<evidence type="ECO:0000256" key="3">
    <source>
        <dbReference type="ARBA" id="ARBA00022857"/>
    </source>
</evidence>
<dbReference type="Pfam" id="PF00479">
    <property type="entry name" value="G6PD_N"/>
    <property type="match status" value="1"/>
</dbReference>
<dbReference type="SUPFAM" id="SSF51735">
    <property type="entry name" value="NAD(P)-binding Rossmann-fold domains"/>
    <property type="match status" value="1"/>
</dbReference>
<sequence>MPTTQSQYQAEAFLAQPAESPSAMLLFGGAGALAKRKLAPALYNLAADHLLPKAFALIGAARTPRSDEQYRELLAEAIAAHSRRPPRTDILDSLLARCYYQSVRTDREDDWRELIGKLEAVDARHGTAGGRLLYLSTPPETYGPLVAALGRSGIAGLEVRPAPRIVVEKPFGSDLPSATALSRTLSQWFGEQAVYRIDHFLAKETVQNLLVFRFANAIFEPLMCRDCVHDVQITVAEADGVGDRAGFYESAGALRDMVQNHMLQL</sequence>
<dbReference type="GO" id="GO:0009051">
    <property type="term" value="P:pentose-phosphate shunt, oxidative branch"/>
    <property type="evidence" value="ECO:0007669"/>
    <property type="project" value="TreeGrafter"/>
</dbReference>
<dbReference type="PANTHER" id="PTHR23429:SF0">
    <property type="entry name" value="GLUCOSE-6-PHOSPHATE 1-DEHYDROGENASE"/>
    <property type="match status" value="1"/>
</dbReference>
<protein>
    <recommendedName>
        <fullName evidence="9">Glucose-6-phosphate dehydrogenase NAD-binding domain-containing protein</fullName>
    </recommendedName>
</protein>
<name>A0A0F9AV12_9ZZZZ</name>
<comment type="pathway">
    <text evidence="1">Carbohydrate degradation; pentose phosphate pathway; D-ribulose 5-phosphate from D-glucose 6-phosphate (oxidative stage): step 1/3.</text>
</comment>
<dbReference type="InterPro" id="IPR036291">
    <property type="entry name" value="NAD(P)-bd_dom_sf"/>
</dbReference>
<gene>
    <name evidence="8" type="ORF">LCGC14_2804590</name>
</gene>
<dbReference type="InterPro" id="IPR022674">
    <property type="entry name" value="G6P_DH_NAD-bd"/>
</dbReference>
<evidence type="ECO:0008006" key="9">
    <source>
        <dbReference type="Google" id="ProtNLM"/>
    </source>
</evidence>
<dbReference type="Pfam" id="PF02781">
    <property type="entry name" value="G6PD_C"/>
    <property type="match status" value="1"/>
</dbReference>
<dbReference type="AlphaFoldDB" id="A0A0F9AV12"/>